<protein>
    <submittedName>
        <fullName evidence="8">Unnamed protein product</fullName>
    </submittedName>
</protein>
<dbReference type="EMBL" id="FO082266">
    <property type="protein sequence ID" value="CCO19352.1"/>
    <property type="molecule type" value="Genomic_DNA"/>
</dbReference>
<dbReference type="GO" id="GO:0005664">
    <property type="term" value="C:nuclear origin of replication recognition complex"/>
    <property type="evidence" value="ECO:0007669"/>
    <property type="project" value="TreeGrafter"/>
</dbReference>
<feature type="compositionally biased region" description="Basic and acidic residues" evidence="6">
    <location>
        <begin position="87"/>
        <end position="97"/>
    </location>
</feature>
<feature type="domain" description="Origin recognition complex subunit 4 C-terminal" evidence="7">
    <location>
        <begin position="1003"/>
        <end position="1221"/>
    </location>
</feature>
<dbReference type="PANTHER" id="PTHR12087:SF0">
    <property type="entry name" value="ORIGIN RECOGNITION COMPLEX SUBUNIT 4"/>
    <property type="match status" value="1"/>
</dbReference>
<feature type="compositionally biased region" description="Basic and acidic residues" evidence="6">
    <location>
        <begin position="259"/>
        <end position="273"/>
    </location>
</feature>
<feature type="compositionally biased region" description="Low complexity" evidence="6">
    <location>
        <begin position="1172"/>
        <end position="1192"/>
    </location>
</feature>
<keyword evidence="9" id="KW-1185">Reference proteome</keyword>
<dbReference type="Gene3D" id="3.40.50.300">
    <property type="entry name" value="P-loop containing nucleotide triphosphate hydrolases"/>
    <property type="match status" value="1"/>
</dbReference>
<proteinExistence type="inferred from homology"/>
<feature type="region of interest" description="Disordered" evidence="6">
    <location>
        <begin position="541"/>
        <end position="606"/>
    </location>
</feature>
<accession>K8EMA5</accession>
<dbReference type="RefSeq" id="XP_007509549.1">
    <property type="nucleotide sequence ID" value="XM_007509487.1"/>
</dbReference>
<evidence type="ECO:0000256" key="5">
    <source>
        <dbReference type="ARBA" id="ARBA00023242"/>
    </source>
</evidence>
<feature type="region of interest" description="Disordered" evidence="6">
    <location>
        <begin position="1"/>
        <end position="121"/>
    </location>
</feature>
<feature type="compositionally biased region" description="Low complexity" evidence="6">
    <location>
        <begin position="306"/>
        <end position="316"/>
    </location>
</feature>
<dbReference type="PANTHER" id="PTHR12087">
    <property type="entry name" value="ORIGIN RECOGNITION COMPLEX SUBUNIT 4"/>
    <property type="match status" value="1"/>
</dbReference>
<dbReference type="STRING" id="41875.K8EMA5"/>
<feature type="compositionally biased region" description="Basic residues" evidence="6">
    <location>
        <begin position="1"/>
        <end position="13"/>
    </location>
</feature>
<evidence type="ECO:0000256" key="4">
    <source>
        <dbReference type="ARBA" id="ARBA00023125"/>
    </source>
</evidence>
<dbReference type="GO" id="GO:0006270">
    <property type="term" value="P:DNA replication initiation"/>
    <property type="evidence" value="ECO:0007669"/>
    <property type="project" value="TreeGrafter"/>
</dbReference>
<keyword evidence="3" id="KW-0235">DNA replication</keyword>
<feature type="compositionally biased region" description="Basic and acidic residues" evidence="6">
    <location>
        <begin position="322"/>
        <end position="339"/>
    </location>
</feature>
<dbReference type="Proteomes" id="UP000198341">
    <property type="component" value="Chromosome 13"/>
</dbReference>
<dbReference type="SUPFAM" id="SSF52540">
    <property type="entry name" value="P-loop containing nucleoside triphosphate hydrolases"/>
    <property type="match status" value="1"/>
</dbReference>
<name>K8EMA5_9CHLO</name>
<comment type="similarity">
    <text evidence="2">Belongs to the ORC4 family.</text>
</comment>
<evidence type="ECO:0000313" key="8">
    <source>
        <dbReference type="EMBL" id="CCO19352.1"/>
    </source>
</evidence>
<evidence type="ECO:0000256" key="3">
    <source>
        <dbReference type="ARBA" id="ARBA00022705"/>
    </source>
</evidence>
<dbReference type="eggNOG" id="KOG2228">
    <property type="taxonomic scope" value="Eukaryota"/>
</dbReference>
<evidence type="ECO:0000313" key="9">
    <source>
        <dbReference type="Proteomes" id="UP000198341"/>
    </source>
</evidence>
<feature type="region of interest" description="Disordered" evidence="6">
    <location>
        <begin position="193"/>
        <end position="339"/>
    </location>
</feature>
<feature type="compositionally biased region" description="Basic and acidic residues" evidence="6">
    <location>
        <begin position="293"/>
        <end position="304"/>
    </location>
</feature>
<dbReference type="KEGG" id="bpg:Bathy13g01560"/>
<dbReference type="GO" id="GO:0003688">
    <property type="term" value="F:DNA replication origin binding"/>
    <property type="evidence" value="ECO:0007669"/>
    <property type="project" value="TreeGrafter"/>
</dbReference>
<feature type="compositionally biased region" description="Low complexity" evidence="6">
    <location>
        <begin position="274"/>
        <end position="292"/>
    </location>
</feature>
<dbReference type="InterPro" id="IPR016527">
    <property type="entry name" value="ORC4"/>
</dbReference>
<dbReference type="Pfam" id="PF14629">
    <property type="entry name" value="ORC4_C"/>
    <property type="match status" value="1"/>
</dbReference>
<organism evidence="8 9">
    <name type="scientific">Bathycoccus prasinos</name>
    <dbReference type="NCBI Taxonomy" id="41875"/>
    <lineage>
        <taxon>Eukaryota</taxon>
        <taxon>Viridiplantae</taxon>
        <taxon>Chlorophyta</taxon>
        <taxon>Mamiellophyceae</taxon>
        <taxon>Mamiellales</taxon>
        <taxon>Bathycoccaceae</taxon>
        <taxon>Bathycoccus</taxon>
    </lineage>
</organism>
<dbReference type="GeneID" id="19012108"/>
<dbReference type="InterPro" id="IPR027417">
    <property type="entry name" value="P-loop_NTPase"/>
</dbReference>
<evidence type="ECO:0000259" key="7">
    <source>
        <dbReference type="Pfam" id="PF14629"/>
    </source>
</evidence>
<dbReference type="OrthoDB" id="343623at2759"/>
<feature type="region of interest" description="Disordered" evidence="6">
    <location>
        <begin position="1172"/>
        <end position="1202"/>
    </location>
</feature>
<evidence type="ECO:0000256" key="1">
    <source>
        <dbReference type="ARBA" id="ARBA00004123"/>
    </source>
</evidence>
<evidence type="ECO:0000256" key="6">
    <source>
        <dbReference type="SAM" id="MobiDB-lite"/>
    </source>
</evidence>
<gene>
    <name evidence="8" type="ordered locus">Bathy13g01560</name>
</gene>
<dbReference type="AlphaFoldDB" id="K8EMA5"/>
<feature type="compositionally biased region" description="Acidic residues" evidence="6">
    <location>
        <begin position="441"/>
        <end position="458"/>
    </location>
</feature>
<comment type="subcellular location">
    <subcellularLocation>
        <location evidence="1">Nucleus</location>
    </subcellularLocation>
</comment>
<evidence type="ECO:0000256" key="2">
    <source>
        <dbReference type="ARBA" id="ARBA00005334"/>
    </source>
</evidence>
<feature type="region of interest" description="Disordered" evidence="6">
    <location>
        <begin position="395"/>
        <end position="462"/>
    </location>
</feature>
<reference evidence="8 9" key="1">
    <citation type="submission" date="2011-10" db="EMBL/GenBank/DDBJ databases">
        <authorList>
            <person name="Genoscope - CEA"/>
        </authorList>
    </citation>
    <scope>NUCLEOTIDE SEQUENCE [LARGE SCALE GENOMIC DNA]</scope>
    <source>
        <strain evidence="8 9">RCC 1105</strain>
    </source>
</reference>
<sequence length="1250" mass="138516">MKKHIFSSEKKRKQGEDYQEDDEAEKEDEENNAGEEEEKTPMKLLSSSKKTKTDFAGRIGGVFNTTKGRRRSSAGAFFPSSSTKKTKNSEEEQKNNIENDENDENEKTTVPPKLMSMTTGEKKYVSGKDFLTASAKKKMMKKKSDGESSFSMGFKRPLLGLSSPPSLGPPSCLISPNGGANFIVTHKSPNSVAFEMHPGGREYDEDGEDAPPSAHYLSGSPVASGKIFERKEKKTSLSPLAGKIRQFPSLGGAEGEGGENDRGDHKEEKRENDTAAAATTTTITNTTTTTDAVAEKKGDDDHRGAPVVSSPSVSISDGEENVDGRSEGNAKRGEEKEKDLVVDVNVEEEREIVDDDEEHAVQTWLRDQKILRESGQSMNEDHLKAAPKRVMEALGISDNDDGDDGMIVNDAPVDYGSYDDDDHHHNDDNDDDDFGGNYVNGDDDDMIEEEEREEDDEQLQQQEQDVFEGSKAKSDYAYQCSKCNQNFLSRYKHKLHLSGPCGKIEEKSTMNSNECSKCGKVCKNQQGRIRHEQVCPGKEELERRAREEADRKAEELQRRAEKAEEKRRAKEEEERTKEAKREEARKVEEQKKSEMNRREKETKDRAAAVKKTLAEARLFEALQTNRGMTPAAAIVRVIREKLLKATTRAAMIDDEDCSDNDATEKYSTARNIVDSDALTASMRRTRDDLVKQLEPTVTGHEDSIAVCLSGARGVGKTAIVEAALAKLQKLNNNTTTTMSNRRKPGNQQHKEAKIPVVRLSGLLHAEDNIGMREVARQLRPSYQMWDDEEMDDDEVFDNDFVDDIVFSINTAGGTANNASATNKVASNMRENYNFVEETLRLLEGAKKTAVFVLDDFDLFARKGKKQTFLYSMLDLLQQKHAQIAIIAITSRHDVEEALEKRVKSRFTARYCVVESQTCIPPLVLDERTGQPLKDRATGKEIVDDESISRNLAQFEEFLAERVRNCLKVSAQIVPPLTEKRDIGVAESSSAVPGVLFSERGKLAIKSWNAAVDEAINTPLVKTRLQAIATLDNVPRTASDLAIAALMAYQSRTLFSTAALLNDNNGNDDNISRNVLLPSDLARALKDFTRNDFVENLKSCSLLELLLCVAAYRLHFTRERFHFTIAALTQELHEMGSVEQLGAAKDATDGVVARSFETLLRMKLVRIVKRSSGHGSSYSSAAAATAPSANGNNKRAPTNGTASGAKDWKGVALMCTEKELIEAIEGHPSKLSSLKEFLRHENVASAVACAL</sequence>
<keyword evidence="5" id="KW-0539">Nucleus</keyword>
<keyword evidence="4" id="KW-0238">DNA-binding</keyword>
<dbReference type="InterPro" id="IPR032705">
    <property type="entry name" value="ORC4_C"/>
</dbReference>
<feature type="compositionally biased region" description="Acidic residues" evidence="6">
    <location>
        <begin position="17"/>
        <end position="38"/>
    </location>
</feature>